<protein>
    <submittedName>
        <fullName evidence="2">Unannotated protein</fullName>
    </submittedName>
</protein>
<evidence type="ECO:0000313" key="2">
    <source>
        <dbReference type="EMBL" id="CAB4869745.1"/>
    </source>
</evidence>
<feature type="region of interest" description="Disordered" evidence="1">
    <location>
        <begin position="319"/>
        <end position="339"/>
    </location>
</feature>
<reference evidence="2" key="1">
    <citation type="submission" date="2020-05" db="EMBL/GenBank/DDBJ databases">
        <authorList>
            <person name="Chiriac C."/>
            <person name="Salcher M."/>
            <person name="Ghai R."/>
            <person name="Kavagutti S V."/>
        </authorList>
    </citation>
    <scope>NUCLEOTIDE SEQUENCE</scope>
</reference>
<evidence type="ECO:0000256" key="1">
    <source>
        <dbReference type="SAM" id="MobiDB-lite"/>
    </source>
</evidence>
<name>A0A6J7DLN6_9ZZZZ</name>
<dbReference type="Pfam" id="PF11288">
    <property type="entry name" value="DUF3089"/>
    <property type="match status" value="1"/>
</dbReference>
<proteinExistence type="predicted"/>
<accession>A0A6J7DLN6</accession>
<gene>
    <name evidence="2" type="ORF">UFOPK3381_00731</name>
</gene>
<dbReference type="AlphaFoldDB" id="A0A6J7DLN6"/>
<dbReference type="SUPFAM" id="SSF53474">
    <property type="entry name" value="alpha/beta-Hydrolases"/>
    <property type="match status" value="1"/>
</dbReference>
<dbReference type="InterPro" id="IPR021440">
    <property type="entry name" value="DUF3089"/>
</dbReference>
<dbReference type="InterPro" id="IPR029058">
    <property type="entry name" value="AB_hydrolase_fold"/>
</dbReference>
<dbReference type="EMBL" id="CAFBLN010000023">
    <property type="protein sequence ID" value="CAB4869745.1"/>
    <property type="molecule type" value="Genomic_DNA"/>
</dbReference>
<organism evidence="2">
    <name type="scientific">freshwater metagenome</name>
    <dbReference type="NCBI Taxonomy" id="449393"/>
    <lineage>
        <taxon>unclassified sequences</taxon>
        <taxon>metagenomes</taxon>
        <taxon>ecological metagenomes</taxon>
    </lineage>
</organism>
<sequence>MKKMLFALTVTLSTFAPLSGAHAATEPVKWICPPTGPTSCVGATTTELIPLTGDTIATTYQPPAKPVADCFFLYPTMSPAKSWNAPNRVTRSIRRAVRAMALPFTRTCRLVVPVYQQVTSSHLAVAAPTAKDRAAIEVAYQSVLRGWRAYLKVTPSTRPVILVGFSQGAGMLSQLLRREIAPNPKQLHRVILSELVGGGLTITSPRSVTDGLAGIALCPHIGRIRCAIAFDAFTTQPSAHAIVGRPGAPWGYLSAWTPAQGSQMACVNPVYGGRLSGPLIPYLGGNPYTTYANRFRAACERQGGIDWLDIRQVDVPNFGGHRNPMPSLDPSSDASPTGLHGESWGLTLGNLVLSARAAVSKWDVRP</sequence>